<dbReference type="RefSeq" id="WP_065990741.1">
    <property type="nucleotide sequence ID" value="NZ_MDEN01000065.1"/>
</dbReference>
<dbReference type="AlphaFoldDB" id="A0A1C2DRM8"/>
<dbReference type="EMBL" id="MDEN01000065">
    <property type="protein sequence ID" value="OCX17420.1"/>
    <property type="molecule type" value="Genomic_DNA"/>
</dbReference>
<dbReference type="Proteomes" id="UP000095143">
    <property type="component" value="Unassembled WGS sequence"/>
</dbReference>
<name>A0A1C2DRM8_9PSED</name>
<dbReference type="OrthoDB" id="7027933at2"/>
<evidence type="ECO:0008006" key="4">
    <source>
        <dbReference type="Google" id="ProtNLM"/>
    </source>
</evidence>
<organism evidence="2 3">
    <name type="scientific">Pseudomonas graminis</name>
    <dbReference type="NCBI Taxonomy" id="158627"/>
    <lineage>
        <taxon>Bacteria</taxon>
        <taxon>Pseudomonadati</taxon>
        <taxon>Pseudomonadota</taxon>
        <taxon>Gammaproteobacteria</taxon>
        <taxon>Pseudomonadales</taxon>
        <taxon>Pseudomonadaceae</taxon>
        <taxon>Pseudomonas</taxon>
    </lineage>
</organism>
<evidence type="ECO:0000313" key="2">
    <source>
        <dbReference type="EMBL" id="OCX17420.1"/>
    </source>
</evidence>
<evidence type="ECO:0000313" key="3">
    <source>
        <dbReference type="Proteomes" id="UP000095143"/>
    </source>
</evidence>
<comment type="caution">
    <text evidence="2">The sequence shown here is derived from an EMBL/GenBank/DDBJ whole genome shotgun (WGS) entry which is preliminary data.</text>
</comment>
<sequence length="67" mass="7155">MKISKILVLTCSLAISSFALAESGGDRTFDRMMKAREVAVQAYNESAAAAPNRDVAQQESKASKPHG</sequence>
<feature type="signal peptide" evidence="1">
    <location>
        <begin position="1"/>
        <end position="21"/>
    </location>
</feature>
<proteinExistence type="predicted"/>
<protein>
    <recommendedName>
        <fullName evidence="4">Secreted protein</fullName>
    </recommendedName>
</protein>
<keyword evidence="1" id="KW-0732">Signal</keyword>
<dbReference type="NCBIfam" id="NF041599">
    <property type="entry name" value="reg_PtrA_PA2808"/>
    <property type="match status" value="1"/>
</dbReference>
<accession>A0A1C2DRM8</accession>
<feature type="chain" id="PRO_5008659721" description="Secreted protein" evidence="1">
    <location>
        <begin position="22"/>
        <end position="67"/>
    </location>
</feature>
<reference evidence="2 3" key="1">
    <citation type="submission" date="2016-08" db="EMBL/GenBank/DDBJ databases">
        <title>Whole genome sequence of Pseudomonas graminis strain UASWS1507, a potential biological control agent for agriculture.</title>
        <authorList>
            <person name="Crovadore J."/>
            <person name="Calmin G."/>
            <person name="Chablais R."/>
            <person name="Cochard B."/>
            <person name="Lefort F."/>
        </authorList>
    </citation>
    <scope>NUCLEOTIDE SEQUENCE [LARGE SCALE GENOMIC DNA]</scope>
    <source>
        <strain evidence="2 3">UASWS1507</strain>
    </source>
</reference>
<evidence type="ECO:0000256" key="1">
    <source>
        <dbReference type="SAM" id="SignalP"/>
    </source>
</evidence>
<gene>
    <name evidence="2" type="ORF">BBI10_18100</name>
</gene>